<sequence>MCYAGLRKISENHEMGPRNRKKHNAMACAIAHTPGFGALRNKEQRLEFSREVMASFGEDITNKKYYGVIHTAECIYEFGVLPIRVNELLDSCESTKEIAKLLGHTKLRIERALDCRPDGIIKQIIDENKKILINFERRQRYSN</sequence>
<accession>A0A1I4G3M2</accession>
<proteinExistence type="predicted"/>
<reference evidence="2" key="1">
    <citation type="submission" date="2016-10" db="EMBL/GenBank/DDBJ databases">
        <authorList>
            <person name="Varghese N."/>
            <person name="Submissions S."/>
        </authorList>
    </citation>
    <scope>NUCLEOTIDE SEQUENCE [LARGE SCALE GENOMIC DNA]</scope>
    <source>
        <strain evidence="2">Nm69</strain>
    </source>
</reference>
<organism evidence="1 2">
    <name type="scientific">Nitrosomonas aestuarii</name>
    <dbReference type="NCBI Taxonomy" id="52441"/>
    <lineage>
        <taxon>Bacteria</taxon>
        <taxon>Pseudomonadati</taxon>
        <taxon>Pseudomonadota</taxon>
        <taxon>Betaproteobacteria</taxon>
        <taxon>Nitrosomonadales</taxon>
        <taxon>Nitrosomonadaceae</taxon>
        <taxon>Nitrosomonas</taxon>
    </lineage>
</organism>
<name>A0A1I4G3M2_9PROT</name>
<keyword evidence="2" id="KW-1185">Reference proteome</keyword>
<dbReference type="AlphaFoldDB" id="A0A1I4G3M2"/>
<dbReference type="EMBL" id="FOSP01000046">
    <property type="protein sequence ID" value="SFL23666.1"/>
    <property type="molecule type" value="Genomic_DNA"/>
</dbReference>
<dbReference type="STRING" id="52441.SAMN05216302_10461"/>
<protein>
    <submittedName>
        <fullName evidence="1">Uncharacterized protein</fullName>
    </submittedName>
</protein>
<evidence type="ECO:0000313" key="2">
    <source>
        <dbReference type="Proteomes" id="UP000199533"/>
    </source>
</evidence>
<gene>
    <name evidence="1" type="ORF">SAMN05216302_10461</name>
</gene>
<dbReference type="Proteomes" id="UP000199533">
    <property type="component" value="Unassembled WGS sequence"/>
</dbReference>
<evidence type="ECO:0000313" key="1">
    <source>
        <dbReference type="EMBL" id="SFL23666.1"/>
    </source>
</evidence>